<gene>
    <name evidence="5" type="ORF">SAMN04487963_2890</name>
</gene>
<evidence type="ECO:0000259" key="4">
    <source>
        <dbReference type="PROSITE" id="PS50234"/>
    </source>
</evidence>
<evidence type="ECO:0000256" key="2">
    <source>
        <dbReference type="SAM" id="Phobius"/>
    </source>
</evidence>
<evidence type="ECO:0000256" key="3">
    <source>
        <dbReference type="SAM" id="SignalP"/>
    </source>
</evidence>
<organism evidence="5 6">
    <name type="scientific">Marinobacter zhejiangensis</name>
    <dbReference type="NCBI Taxonomy" id="488535"/>
    <lineage>
        <taxon>Bacteria</taxon>
        <taxon>Pseudomonadati</taxon>
        <taxon>Pseudomonadota</taxon>
        <taxon>Gammaproteobacteria</taxon>
        <taxon>Pseudomonadales</taxon>
        <taxon>Marinobacteraceae</taxon>
        <taxon>Marinobacter</taxon>
    </lineage>
</organism>
<dbReference type="Gene3D" id="3.40.50.410">
    <property type="entry name" value="von Willebrand factor, type A domain"/>
    <property type="match status" value="1"/>
</dbReference>
<dbReference type="InterPro" id="IPR036465">
    <property type="entry name" value="vWFA_dom_sf"/>
</dbReference>
<feature type="transmembrane region" description="Helical" evidence="2">
    <location>
        <begin position="490"/>
        <end position="512"/>
    </location>
</feature>
<dbReference type="CDD" id="cd00198">
    <property type="entry name" value="vWFA"/>
    <property type="match status" value="1"/>
</dbReference>
<reference evidence="6" key="1">
    <citation type="submission" date="2016-10" db="EMBL/GenBank/DDBJ databases">
        <authorList>
            <person name="Varghese N."/>
            <person name="Submissions S."/>
        </authorList>
    </citation>
    <scope>NUCLEOTIDE SEQUENCE [LARGE SCALE GENOMIC DNA]</scope>
    <source>
        <strain evidence="6">CGMCC 1.7061</strain>
    </source>
</reference>
<proteinExistence type="predicted"/>
<dbReference type="PROSITE" id="PS50234">
    <property type="entry name" value="VWFA"/>
    <property type="match status" value="1"/>
</dbReference>
<accession>A0A1I4RQE1</accession>
<evidence type="ECO:0000313" key="5">
    <source>
        <dbReference type="EMBL" id="SFM54421.1"/>
    </source>
</evidence>
<evidence type="ECO:0000313" key="6">
    <source>
        <dbReference type="Proteomes" id="UP000198519"/>
    </source>
</evidence>
<feature type="region of interest" description="Disordered" evidence="1">
    <location>
        <begin position="557"/>
        <end position="586"/>
    </location>
</feature>
<dbReference type="SMART" id="SM00327">
    <property type="entry name" value="VWA"/>
    <property type="match status" value="1"/>
</dbReference>
<evidence type="ECO:0000256" key="1">
    <source>
        <dbReference type="SAM" id="MobiDB-lite"/>
    </source>
</evidence>
<keyword evidence="2" id="KW-1133">Transmembrane helix</keyword>
<feature type="compositionally biased region" description="Acidic residues" evidence="1">
    <location>
        <begin position="524"/>
        <end position="538"/>
    </location>
</feature>
<dbReference type="Proteomes" id="UP000198519">
    <property type="component" value="Unassembled WGS sequence"/>
</dbReference>
<dbReference type="InterPro" id="IPR002035">
    <property type="entry name" value="VWF_A"/>
</dbReference>
<dbReference type="Pfam" id="PF00092">
    <property type="entry name" value="VWA"/>
    <property type="match status" value="1"/>
</dbReference>
<keyword evidence="2" id="KW-0472">Membrane</keyword>
<keyword evidence="2" id="KW-0812">Transmembrane</keyword>
<keyword evidence="3" id="KW-0732">Signal</keyword>
<protein>
    <submittedName>
        <fullName evidence="5">TIGR03503 family protein</fullName>
    </submittedName>
</protein>
<dbReference type="AlphaFoldDB" id="A0A1I4RQE1"/>
<feature type="compositionally biased region" description="Acidic residues" evidence="1">
    <location>
        <begin position="557"/>
        <end position="570"/>
    </location>
</feature>
<feature type="chain" id="PRO_5011464731" evidence="3">
    <location>
        <begin position="23"/>
        <end position="586"/>
    </location>
</feature>
<feature type="signal peptide" evidence="3">
    <location>
        <begin position="1"/>
        <end position="22"/>
    </location>
</feature>
<dbReference type="EMBL" id="FOUE01000004">
    <property type="protein sequence ID" value="SFM54421.1"/>
    <property type="molecule type" value="Genomic_DNA"/>
</dbReference>
<dbReference type="STRING" id="488535.SAMN04487963_2890"/>
<dbReference type="SUPFAM" id="SSF53300">
    <property type="entry name" value="vWA-like"/>
    <property type="match status" value="1"/>
</dbReference>
<feature type="region of interest" description="Disordered" evidence="1">
    <location>
        <begin position="519"/>
        <end position="538"/>
    </location>
</feature>
<keyword evidence="6" id="KW-1185">Reference proteome</keyword>
<name>A0A1I4RQE1_9GAMM</name>
<feature type="domain" description="VWFA" evidence="4">
    <location>
        <begin position="34"/>
        <end position="216"/>
    </location>
</feature>
<sequence length="586" mass="62567">MNRALLCLCLLWVLVLPGQVSAGQPMPQIPEGRDVRIIVDISGSMKQTDPLNLRQPAVRLLARILPGDSTAGIWTFGQYVNMLVPHGAVNDAWRERAIERSRQINSVALRTNLGKALEVASDSYFTQGDLSNTHFILLTDGKIDVSDDGALNDQERARVLSEVLRGLSEAGATIHTIGLSEAADINLLRAFSDQTGGNFSLAESAEELNHAFLRSLNSAVPQEQIPLEGNSFLVDDGVEEFTALIFGGATSRGVTLVSPGGEEQNSSRHQASTRWFREPGYELITVTDPDAGEWSVQGALGDGSQVTVVSNLKMVLSPLPTRFTEQHPVVIEAVFYDQADPITDPEFLGVIDVTVTLTSADGRSGTKTLSADQPPQDGVYRDEISRLPFAGEFTLEVVGNGKTFSRKYSQTLTFDVAEPEQSVLALPDGDDVTGSDLANSTMDSVEPDLSPVTPAIAPIDVAQVELPSPIAPVEADAPANLESDGEGLNAWYLVGGSVVGLVVLAAGLLLVWRQKANSSGVDAAEPEGGDEVLDTDEPAIPELDEQVIDEEEFGLVDFDLSEVEGGEDEGQSQSHDRDGGGRNGGQ</sequence>